<name>A0ABT9P721_9ACTN</name>
<gene>
    <name evidence="2" type="ORF">J2S57_003991</name>
</gene>
<keyword evidence="1" id="KW-0812">Transmembrane</keyword>
<evidence type="ECO:0000256" key="1">
    <source>
        <dbReference type="SAM" id="Phobius"/>
    </source>
</evidence>
<evidence type="ECO:0000313" key="3">
    <source>
        <dbReference type="Proteomes" id="UP001235712"/>
    </source>
</evidence>
<feature type="transmembrane region" description="Helical" evidence="1">
    <location>
        <begin position="20"/>
        <end position="44"/>
    </location>
</feature>
<comment type="caution">
    <text evidence="2">The sequence shown here is derived from an EMBL/GenBank/DDBJ whole genome shotgun (WGS) entry which is preliminary data.</text>
</comment>
<accession>A0ABT9P721</accession>
<proteinExistence type="predicted"/>
<reference evidence="2 3" key="1">
    <citation type="submission" date="2023-07" db="EMBL/GenBank/DDBJ databases">
        <title>Sequencing the genomes of 1000 actinobacteria strains.</title>
        <authorList>
            <person name="Klenk H.-P."/>
        </authorList>
    </citation>
    <scope>NUCLEOTIDE SEQUENCE [LARGE SCALE GENOMIC DNA]</scope>
    <source>
        <strain evidence="2 3">DSM 44388</strain>
    </source>
</reference>
<keyword evidence="1" id="KW-1133">Transmembrane helix</keyword>
<dbReference type="Pfam" id="PF04964">
    <property type="entry name" value="Flp_Fap"/>
    <property type="match status" value="1"/>
</dbReference>
<evidence type="ECO:0000313" key="2">
    <source>
        <dbReference type="EMBL" id="MDP9828242.1"/>
    </source>
</evidence>
<dbReference type="RefSeq" id="WP_307245233.1">
    <property type="nucleotide sequence ID" value="NZ_JAUSQZ010000001.1"/>
</dbReference>
<keyword evidence="1" id="KW-0472">Membrane</keyword>
<dbReference type="EMBL" id="JAUSQZ010000001">
    <property type="protein sequence ID" value="MDP9828242.1"/>
    <property type="molecule type" value="Genomic_DNA"/>
</dbReference>
<keyword evidence="3" id="KW-1185">Reference proteome</keyword>
<sequence>MISRIRGVSRRAGDAGASAVEYALMVAAIAAVIVAVVFGFGNLISNTFQGTSNCIENRQTMPNCDPSEATTP</sequence>
<dbReference type="Proteomes" id="UP001235712">
    <property type="component" value="Unassembled WGS sequence"/>
</dbReference>
<organism evidence="2 3">
    <name type="scientific">Kineosporia succinea</name>
    <dbReference type="NCBI Taxonomy" id="84632"/>
    <lineage>
        <taxon>Bacteria</taxon>
        <taxon>Bacillati</taxon>
        <taxon>Actinomycetota</taxon>
        <taxon>Actinomycetes</taxon>
        <taxon>Kineosporiales</taxon>
        <taxon>Kineosporiaceae</taxon>
        <taxon>Kineosporia</taxon>
    </lineage>
</organism>
<protein>
    <submittedName>
        <fullName evidence="2">Pilus assembly protein Flp/PilA</fullName>
    </submittedName>
</protein>
<dbReference type="InterPro" id="IPR007047">
    <property type="entry name" value="Flp_Fap"/>
</dbReference>